<evidence type="ECO:0000256" key="4">
    <source>
        <dbReference type="ARBA" id="ARBA00030643"/>
    </source>
</evidence>
<evidence type="ECO:0000313" key="7">
    <source>
        <dbReference type="Proteomes" id="UP001491310"/>
    </source>
</evidence>
<evidence type="ECO:0000259" key="5">
    <source>
        <dbReference type="Pfam" id="PF01625"/>
    </source>
</evidence>
<feature type="domain" description="Peptide methionine sulphoxide reductase MsrA" evidence="5">
    <location>
        <begin position="3"/>
        <end position="116"/>
    </location>
</feature>
<evidence type="ECO:0000256" key="3">
    <source>
        <dbReference type="ARBA" id="ARBA00023002"/>
    </source>
</evidence>
<sequence>MPVYFGNGCFWGRQKDFVDAEKSLGRSPDQISSVVGYAGGRAQGPKGLVCYYYGPKSTVYEELGHAEVVQVQLDPDQAQKEMEKFADVYFSQFRKTPFGMLRLDPQDAGPGYRNVIGIPGGVHSPLFKILQERNVHKMNLVEGEGNAFVDGKPLEDDKFNTVHVLDSDKLTFNLAEKYHQFHNGIGVPFPAAYTRDLKRLSESAGRIQETGCPEYPF</sequence>
<dbReference type="SUPFAM" id="SSF55068">
    <property type="entry name" value="Peptide methionine sulfoxide reductase"/>
    <property type="match status" value="1"/>
</dbReference>
<comment type="similarity">
    <text evidence="1">Belongs to the MsrA Met sulfoxide reductase family.</text>
</comment>
<keyword evidence="7" id="KW-1185">Reference proteome</keyword>
<dbReference type="EC" id="1.8.4.11" evidence="2"/>
<dbReference type="InterPro" id="IPR002569">
    <property type="entry name" value="Met_Sox_Rdtase_MsrA_dom"/>
</dbReference>
<dbReference type="EMBL" id="JALJOT010000008">
    <property type="protein sequence ID" value="KAK9908121.1"/>
    <property type="molecule type" value="Genomic_DNA"/>
</dbReference>
<dbReference type="Gene3D" id="3.30.1060.10">
    <property type="entry name" value="Peptide methionine sulphoxide reductase MsrA"/>
    <property type="match status" value="1"/>
</dbReference>
<name>A0ABR2YNG3_9CHLO</name>
<accession>A0ABR2YNG3</accession>
<dbReference type="InterPro" id="IPR036509">
    <property type="entry name" value="Met_Sox_Rdtase_MsrA_sf"/>
</dbReference>
<comment type="caution">
    <text evidence="6">The sequence shown here is derived from an EMBL/GenBank/DDBJ whole genome shotgun (WGS) entry which is preliminary data.</text>
</comment>
<proteinExistence type="inferred from homology"/>
<dbReference type="Pfam" id="PF01625">
    <property type="entry name" value="PMSR"/>
    <property type="match status" value="1"/>
</dbReference>
<dbReference type="Proteomes" id="UP001491310">
    <property type="component" value="Unassembled WGS sequence"/>
</dbReference>
<evidence type="ECO:0000313" key="6">
    <source>
        <dbReference type="EMBL" id="KAK9908121.1"/>
    </source>
</evidence>
<protein>
    <recommendedName>
        <fullName evidence="2">peptide-methionine (S)-S-oxide reductase</fullName>
        <ecNumber evidence="2">1.8.4.11</ecNumber>
    </recommendedName>
    <alternativeName>
        <fullName evidence="4">Peptide-methionine (S)-S-oxide reductase</fullName>
    </alternativeName>
</protein>
<gene>
    <name evidence="6" type="ORF">WJX75_002935</name>
</gene>
<reference evidence="6 7" key="1">
    <citation type="journal article" date="2024" name="Nat. Commun.">
        <title>Phylogenomics reveals the evolutionary origins of lichenization in chlorophyte algae.</title>
        <authorList>
            <person name="Puginier C."/>
            <person name="Libourel C."/>
            <person name="Otte J."/>
            <person name="Skaloud P."/>
            <person name="Haon M."/>
            <person name="Grisel S."/>
            <person name="Petersen M."/>
            <person name="Berrin J.G."/>
            <person name="Delaux P.M."/>
            <person name="Dal Grande F."/>
            <person name="Keller J."/>
        </authorList>
    </citation>
    <scope>NUCLEOTIDE SEQUENCE [LARGE SCALE GENOMIC DNA]</scope>
    <source>
        <strain evidence="6 7">SAG 216-7</strain>
    </source>
</reference>
<keyword evidence="3" id="KW-0560">Oxidoreductase</keyword>
<evidence type="ECO:0000256" key="1">
    <source>
        <dbReference type="ARBA" id="ARBA00005591"/>
    </source>
</evidence>
<organism evidence="6 7">
    <name type="scientific">Coccomyxa subellipsoidea</name>
    <dbReference type="NCBI Taxonomy" id="248742"/>
    <lineage>
        <taxon>Eukaryota</taxon>
        <taxon>Viridiplantae</taxon>
        <taxon>Chlorophyta</taxon>
        <taxon>core chlorophytes</taxon>
        <taxon>Trebouxiophyceae</taxon>
        <taxon>Trebouxiophyceae incertae sedis</taxon>
        <taxon>Coccomyxaceae</taxon>
        <taxon>Coccomyxa</taxon>
    </lineage>
</organism>
<evidence type="ECO:0000256" key="2">
    <source>
        <dbReference type="ARBA" id="ARBA00012502"/>
    </source>
</evidence>